<dbReference type="InterPro" id="IPR011675">
    <property type="entry name" value="DUF1617"/>
</dbReference>
<dbReference type="EMBL" id="CP061172">
    <property type="protein sequence ID" value="QNR65534.1"/>
    <property type="molecule type" value="Genomic_DNA"/>
</dbReference>
<evidence type="ECO:0000313" key="2">
    <source>
        <dbReference type="Proteomes" id="UP000516384"/>
    </source>
</evidence>
<proteinExistence type="predicted"/>
<protein>
    <submittedName>
        <fullName evidence="1">DUF1617 family protein</fullName>
    </submittedName>
</protein>
<name>A0A7H0Y376_9BACL</name>
<sequence>MKLYKFELENFIAYLDKLKTDRTDTRHRVKFKGLLADHYTELLNDANDINLDYVIKDKDGNPIVENGKYTFKNDNERLSELNKLYNEEVVIDETEERKAMLLSVKESVINRGPTEFTGIEGDWYDRFCEIVEQIEYKDEQQ</sequence>
<gene>
    <name evidence="1" type="ORF">IAQ67_16765</name>
</gene>
<organism evidence="1 2">
    <name type="scientific">Paenibacillus peoriae</name>
    <dbReference type="NCBI Taxonomy" id="59893"/>
    <lineage>
        <taxon>Bacteria</taxon>
        <taxon>Bacillati</taxon>
        <taxon>Bacillota</taxon>
        <taxon>Bacilli</taxon>
        <taxon>Bacillales</taxon>
        <taxon>Paenibacillaceae</taxon>
        <taxon>Paenibacillus</taxon>
    </lineage>
</organism>
<reference evidence="1 2" key="1">
    <citation type="submission" date="2020-09" db="EMBL/GenBank/DDBJ databases">
        <title>Characterization of Paenibacillus peoriae strain ZF390 with broad-spectrum antimicrobial activity as a potential biocontrol agent.</title>
        <authorList>
            <person name="Li L."/>
            <person name="Zhao Y."/>
            <person name="Li B."/>
            <person name="Xie X."/>
        </authorList>
    </citation>
    <scope>NUCLEOTIDE SEQUENCE [LARGE SCALE GENOMIC DNA]</scope>
    <source>
        <strain evidence="1 2">ZF390</strain>
    </source>
</reference>
<dbReference type="RefSeq" id="WP_190297423.1">
    <property type="nucleotide sequence ID" value="NZ_CP061172.1"/>
</dbReference>
<dbReference type="Proteomes" id="UP000516384">
    <property type="component" value="Chromosome"/>
</dbReference>
<evidence type="ECO:0000313" key="1">
    <source>
        <dbReference type="EMBL" id="QNR65534.1"/>
    </source>
</evidence>
<dbReference type="AlphaFoldDB" id="A0A7H0Y376"/>
<dbReference type="Pfam" id="PF07761">
    <property type="entry name" value="DUF1617"/>
    <property type="match status" value="1"/>
</dbReference>
<accession>A0A7H0Y376</accession>